<accession>A0A4R6N2E6</accession>
<proteinExistence type="predicted"/>
<dbReference type="InterPro" id="IPR046342">
    <property type="entry name" value="CBS_dom_sf"/>
</dbReference>
<keyword evidence="5" id="KW-1185">Reference proteome</keyword>
<dbReference type="RefSeq" id="WP_162849514.1">
    <property type="nucleotide sequence ID" value="NZ_JAUFPJ010000003.1"/>
</dbReference>
<reference evidence="4 5" key="1">
    <citation type="submission" date="2019-03" db="EMBL/GenBank/DDBJ databases">
        <title>Genomic Encyclopedia of Type Strains, Phase IV (KMG-IV): sequencing the most valuable type-strain genomes for metagenomic binning, comparative biology and taxonomic classification.</title>
        <authorList>
            <person name="Goeker M."/>
        </authorList>
    </citation>
    <scope>NUCLEOTIDE SEQUENCE [LARGE SCALE GENOMIC DNA]</scope>
    <source>
        <strain evidence="4 5">DSM 25082</strain>
    </source>
</reference>
<dbReference type="Pfam" id="PF00571">
    <property type="entry name" value="CBS"/>
    <property type="match status" value="2"/>
</dbReference>
<dbReference type="AlphaFoldDB" id="A0A4R6N2E6"/>
<dbReference type="SMART" id="SM00116">
    <property type="entry name" value="CBS"/>
    <property type="match status" value="2"/>
</dbReference>
<dbReference type="Proteomes" id="UP000295357">
    <property type="component" value="Unassembled WGS sequence"/>
</dbReference>
<dbReference type="SUPFAM" id="SSF54631">
    <property type="entry name" value="CBS-domain pair"/>
    <property type="match status" value="1"/>
</dbReference>
<organism evidence="4 5">
    <name type="scientific">Roseateles asaccharophilus</name>
    <dbReference type="NCBI Taxonomy" id="582607"/>
    <lineage>
        <taxon>Bacteria</taxon>
        <taxon>Pseudomonadati</taxon>
        <taxon>Pseudomonadota</taxon>
        <taxon>Betaproteobacteria</taxon>
        <taxon>Burkholderiales</taxon>
        <taxon>Sphaerotilaceae</taxon>
        <taxon>Roseateles</taxon>
    </lineage>
</organism>
<dbReference type="InterPro" id="IPR000644">
    <property type="entry name" value="CBS_dom"/>
</dbReference>
<evidence type="ECO:0000313" key="5">
    <source>
        <dbReference type="Proteomes" id="UP000295357"/>
    </source>
</evidence>
<evidence type="ECO:0000313" key="4">
    <source>
        <dbReference type="EMBL" id="TDP09257.1"/>
    </source>
</evidence>
<evidence type="ECO:0000256" key="2">
    <source>
        <dbReference type="PROSITE-ProRule" id="PRU00703"/>
    </source>
</evidence>
<evidence type="ECO:0000256" key="1">
    <source>
        <dbReference type="ARBA" id="ARBA00023122"/>
    </source>
</evidence>
<protein>
    <submittedName>
        <fullName evidence="4">CBS domain-containing protein</fullName>
    </submittedName>
</protein>
<sequence>MFAVYGLQGRLYSGPLDRVRELGAVQAVARLRALAPVQQQDEPDLAERLAAREPGPARGGGVAASSPALAAYAQAAGTDERQPLSLVHQLMSRKLVTVPLAATVGQAWSLLARARVGQAPVLDPAGSLVGLISRADLLRDDRLPAELAEIEAWQARLAAPVAALMWSPVPSAQPDTGVREAAQLLLELRLPGLPVLDEQGVLQGFLSRSDLLRALTHEPPLDLWS</sequence>
<dbReference type="PANTHER" id="PTHR43080">
    <property type="entry name" value="CBS DOMAIN-CONTAINING PROTEIN CBSX3, MITOCHONDRIAL"/>
    <property type="match status" value="1"/>
</dbReference>
<feature type="domain" description="CBS" evidence="3">
    <location>
        <begin position="91"/>
        <end position="147"/>
    </location>
</feature>
<dbReference type="PANTHER" id="PTHR43080:SF2">
    <property type="entry name" value="CBS DOMAIN-CONTAINING PROTEIN"/>
    <property type="match status" value="1"/>
</dbReference>
<keyword evidence="1 2" id="KW-0129">CBS domain</keyword>
<dbReference type="PROSITE" id="PS51371">
    <property type="entry name" value="CBS"/>
    <property type="match status" value="2"/>
</dbReference>
<comment type="caution">
    <text evidence="4">The sequence shown here is derived from an EMBL/GenBank/DDBJ whole genome shotgun (WGS) entry which is preliminary data.</text>
</comment>
<feature type="domain" description="CBS" evidence="3">
    <location>
        <begin position="165"/>
        <end position="223"/>
    </location>
</feature>
<dbReference type="EMBL" id="SNXE01000005">
    <property type="protein sequence ID" value="TDP09257.1"/>
    <property type="molecule type" value="Genomic_DNA"/>
</dbReference>
<dbReference type="Gene3D" id="3.10.580.10">
    <property type="entry name" value="CBS-domain"/>
    <property type="match status" value="1"/>
</dbReference>
<name>A0A4R6N2E6_9BURK</name>
<evidence type="ECO:0000259" key="3">
    <source>
        <dbReference type="PROSITE" id="PS51371"/>
    </source>
</evidence>
<dbReference type="InterPro" id="IPR051257">
    <property type="entry name" value="Diverse_CBS-Domain"/>
</dbReference>
<gene>
    <name evidence="4" type="ORF">DFR39_10595</name>
</gene>